<dbReference type="InterPro" id="IPR021440">
    <property type="entry name" value="DUF3089"/>
</dbReference>
<name>A0A806K1S3_9BACT</name>
<feature type="region of interest" description="Disordered" evidence="1">
    <location>
        <begin position="36"/>
        <end position="133"/>
    </location>
</feature>
<proteinExistence type="predicted"/>
<dbReference type="Pfam" id="PF11288">
    <property type="entry name" value="DUF3089"/>
    <property type="match status" value="1"/>
</dbReference>
<protein>
    <submittedName>
        <fullName evidence="2">RhoGEF guanine nucleotide exchange factor</fullName>
    </submittedName>
</protein>
<dbReference type="InterPro" id="IPR029058">
    <property type="entry name" value="AB_hydrolase_fold"/>
</dbReference>
<evidence type="ECO:0000313" key="2">
    <source>
        <dbReference type="EMBL" id="AGS53882.1"/>
    </source>
</evidence>
<feature type="compositionally biased region" description="Low complexity" evidence="1">
    <location>
        <begin position="53"/>
        <end position="116"/>
    </location>
</feature>
<dbReference type="AlphaFoldDB" id="A0A806K1S3"/>
<reference evidence="2" key="1">
    <citation type="submission" date="2012-03" db="EMBL/GenBank/DDBJ databases">
        <title>Functional metagenomics reveals considerable lignocellulase gene clusters in the gut microbiome of a wood-feeding higher termite.</title>
        <authorList>
            <person name="Liu N."/>
        </authorList>
    </citation>
    <scope>NUCLEOTIDE SEQUENCE</scope>
</reference>
<accession>A0A806K1S3</accession>
<evidence type="ECO:0000256" key="1">
    <source>
        <dbReference type="SAM" id="MobiDB-lite"/>
    </source>
</evidence>
<dbReference type="SUPFAM" id="SSF53474">
    <property type="entry name" value="alpha/beta-Hydrolases"/>
    <property type="match status" value="1"/>
</dbReference>
<sequence length="409" mass="43153">MRKRETSQENRSEVKHETISPSSIAALVVFIATSCSSQNDDGTADDNQQTQTSSSSVSSSSSADDSSSSAASSSSGTVESSSSSVATTSSSSSSSSQRSSSSSLAASSSSRASSSSQGAPVDESVAGDYSKPERWIANGGDGSKGVDIFLATPTGNISGGASYASFEDAKASATTWGRGVESLFKDATNIYHAVYRYACISGCSDASMDNLSTNDILAAFDYYWENYNKGERPFILLGFSQGAYVLWNLVWKRIANNPEIGKYHIVTYALGSPGRGSYRDATAANVNKVFSQSPDDLNKVTCFAPYHESDDVSGMGAAFKVNNGSPTNNPITNPITWTTDADYHACPSGMCSSNVSGAQVDYAKGVLIVNTTASPNGSWGYHGQETTFFAGSIKQNIKDRITAWNETYK</sequence>
<feature type="compositionally biased region" description="Polar residues" evidence="1">
    <location>
        <begin position="36"/>
        <end position="52"/>
    </location>
</feature>
<dbReference type="EMBL" id="JQ844256">
    <property type="protein sequence ID" value="AGS53882.1"/>
    <property type="molecule type" value="Genomic_DNA"/>
</dbReference>
<feature type="compositionally biased region" description="Basic and acidic residues" evidence="1">
    <location>
        <begin position="1"/>
        <end position="18"/>
    </location>
</feature>
<organism evidence="2">
    <name type="scientific">uncultured bacterium contig00224</name>
    <dbReference type="NCBI Taxonomy" id="1181613"/>
    <lineage>
        <taxon>Bacteria</taxon>
        <taxon>environmental samples</taxon>
    </lineage>
</organism>
<feature type="region of interest" description="Disordered" evidence="1">
    <location>
        <begin position="1"/>
        <end position="21"/>
    </location>
</feature>
<dbReference type="PROSITE" id="PS51257">
    <property type="entry name" value="PROKAR_LIPOPROTEIN"/>
    <property type="match status" value="1"/>
</dbReference>